<evidence type="ECO:0008006" key="3">
    <source>
        <dbReference type="Google" id="ProtNLM"/>
    </source>
</evidence>
<name>A0ABY2B6V6_9ACTN</name>
<evidence type="ECO:0000313" key="2">
    <source>
        <dbReference type="Proteomes" id="UP000295818"/>
    </source>
</evidence>
<accession>A0ABY2B6V6</accession>
<proteinExistence type="predicted"/>
<dbReference type="EMBL" id="SLWM01000039">
    <property type="protein sequence ID" value="TCO09574.1"/>
    <property type="molecule type" value="Genomic_DNA"/>
</dbReference>
<reference evidence="1 2" key="1">
    <citation type="journal article" date="2015" name="Stand. Genomic Sci.">
        <title>Genomic Encyclopedia of Bacterial and Archaeal Type Strains, Phase III: the genomes of soil and plant-associated and newly described type strains.</title>
        <authorList>
            <person name="Whitman W.B."/>
            <person name="Woyke T."/>
            <person name="Klenk H.P."/>
            <person name="Zhou Y."/>
            <person name="Lilburn T.G."/>
            <person name="Beck B.J."/>
            <person name="De Vos P."/>
            <person name="Vandamme P."/>
            <person name="Eisen J.A."/>
            <person name="Garrity G."/>
            <person name="Hugenholtz P."/>
            <person name="Kyrpides N.C."/>
        </authorList>
    </citation>
    <scope>NUCLEOTIDE SEQUENCE [LARGE SCALE GENOMIC DNA]</scope>
    <source>
        <strain evidence="1 2">VKM Ac-2538</strain>
    </source>
</reference>
<gene>
    <name evidence="1" type="ORF">EV644_13941</name>
</gene>
<evidence type="ECO:0000313" key="1">
    <source>
        <dbReference type="EMBL" id="TCO09574.1"/>
    </source>
</evidence>
<sequence length="53" mass="5883">MTASVSERFRLIKRDLDDFGGAGVEHALQVLDELAHQVPLIGAMTTRNFDENP</sequence>
<keyword evidence="2" id="KW-1185">Reference proteome</keyword>
<dbReference type="Proteomes" id="UP000295818">
    <property type="component" value="Unassembled WGS sequence"/>
</dbReference>
<comment type="caution">
    <text evidence="1">The sequence shown here is derived from an EMBL/GenBank/DDBJ whole genome shotgun (WGS) entry which is preliminary data.</text>
</comment>
<organism evidence="1 2">
    <name type="scientific">Kribbella orskensis</name>
    <dbReference type="NCBI Taxonomy" id="2512216"/>
    <lineage>
        <taxon>Bacteria</taxon>
        <taxon>Bacillati</taxon>
        <taxon>Actinomycetota</taxon>
        <taxon>Actinomycetes</taxon>
        <taxon>Propionibacteriales</taxon>
        <taxon>Kribbellaceae</taxon>
        <taxon>Kribbella</taxon>
    </lineage>
</organism>
<protein>
    <recommendedName>
        <fullName evidence="3">Four-carbon acid sugar kinase family protein</fullName>
    </recommendedName>
</protein>